<dbReference type="EMBL" id="CM000785">
    <property type="protein sequence ID" value="AQL06162.1"/>
    <property type="molecule type" value="Genomic_DNA"/>
</dbReference>
<reference evidence="1" key="1">
    <citation type="submission" date="2015-12" db="EMBL/GenBank/DDBJ databases">
        <title>Update maize B73 reference genome by single molecule sequencing technologies.</title>
        <authorList>
            <consortium name="Maize Genome Sequencing Project"/>
            <person name="Ware D."/>
        </authorList>
    </citation>
    <scope>NUCLEOTIDE SEQUENCE</scope>
    <source>
        <tissue evidence="1">Seedling</tissue>
    </source>
</reference>
<dbReference type="PaxDb" id="4577-GRMZM2G554653_P01"/>
<sequence length="122" mass="13144">MAHDHPFSLRLPVHASDHLEGSWLLPLSHLQIYASTPFAPAGSAKTHGLSRDHPTCSCPPPPPCRVPLRSSSHSLTRVPHNVVVNSQAVDLPAPANDEVARRDRTGLMPPPPESSTHPPTVE</sequence>
<organism evidence="1">
    <name type="scientific">Zea mays</name>
    <name type="common">Maize</name>
    <dbReference type="NCBI Taxonomy" id="4577"/>
    <lineage>
        <taxon>Eukaryota</taxon>
        <taxon>Viridiplantae</taxon>
        <taxon>Streptophyta</taxon>
        <taxon>Embryophyta</taxon>
        <taxon>Tracheophyta</taxon>
        <taxon>Spermatophyta</taxon>
        <taxon>Magnoliopsida</taxon>
        <taxon>Liliopsida</taxon>
        <taxon>Poales</taxon>
        <taxon>Poaceae</taxon>
        <taxon>PACMAD clade</taxon>
        <taxon>Panicoideae</taxon>
        <taxon>Andropogonodae</taxon>
        <taxon>Andropogoneae</taxon>
        <taxon>Tripsacinae</taxon>
        <taxon>Zea</taxon>
    </lineage>
</organism>
<dbReference type="AlphaFoldDB" id="A0A1D6P8N5"/>
<dbReference type="eggNOG" id="KOG2160">
    <property type="taxonomic scope" value="Eukaryota"/>
</dbReference>
<protein>
    <submittedName>
        <fullName evidence="1">Uncharacterized protein</fullName>
    </submittedName>
</protein>
<dbReference type="InParanoid" id="A0A1D6P8N5"/>
<name>A0A1D6P8N5_MAIZE</name>
<evidence type="ECO:0000313" key="1">
    <source>
        <dbReference type="EMBL" id="AQL06162.1"/>
    </source>
</evidence>
<gene>
    <name evidence="1" type="ORF">ZEAMMB73_Zm00001d047326</name>
</gene>
<accession>A0A1D6P8N5</accession>
<proteinExistence type="predicted"/>